<organism evidence="2 3">
    <name type="scientific">Escallonia herrerae</name>
    <dbReference type="NCBI Taxonomy" id="1293975"/>
    <lineage>
        <taxon>Eukaryota</taxon>
        <taxon>Viridiplantae</taxon>
        <taxon>Streptophyta</taxon>
        <taxon>Embryophyta</taxon>
        <taxon>Tracheophyta</taxon>
        <taxon>Spermatophyta</taxon>
        <taxon>Magnoliopsida</taxon>
        <taxon>eudicotyledons</taxon>
        <taxon>Gunneridae</taxon>
        <taxon>Pentapetalae</taxon>
        <taxon>asterids</taxon>
        <taxon>campanulids</taxon>
        <taxon>Escalloniales</taxon>
        <taxon>Escalloniaceae</taxon>
        <taxon>Escallonia</taxon>
    </lineage>
</organism>
<proteinExistence type="predicted"/>
<keyword evidence="3" id="KW-1185">Reference proteome</keyword>
<dbReference type="EMBL" id="JAVXUP010002091">
    <property type="protein sequence ID" value="KAK3005725.1"/>
    <property type="molecule type" value="Genomic_DNA"/>
</dbReference>
<reference evidence="2" key="1">
    <citation type="submission" date="2022-12" db="EMBL/GenBank/DDBJ databases">
        <title>Draft genome assemblies for two species of Escallonia (Escalloniales).</title>
        <authorList>
            <person name="Chanderbali A."/>
            <person name="Dervinis C."/>
            <person name="Anghel I."/>
            <person name="Soltis D."/>
            <person name="Soltis P."/>
            <person name="Zapata F."/>
        </authorList>
    </citation>
    <scope>NUCLEOTIDE SEQUENCE</scope>
    <source>
        <strain evidence="2">UCBG64.0493</strain>
        <tissue evidence="2">Leaf</tissue>
    </source>
</reference>
<dbReference type="Proteomes" id="UP001188597">
    <property type="component" value="Unassembled WGS sequence"/>
</dbReference>
<name>A0AA88VBZ1_9ASTE</name>
<evidence type="ECO:0000256" key="1">
    <source>
        <dbReference type="SAM" id="MobiDB-lite"/>
    </source>
</evidence>
<dbReference type="PANTHER" id="PTHR38390:SF2">
    <property type="entry name" value="OS01G0103900 PROTEIN"/>
    <property type="match status" value="1"/>
</dbReference>
<evidence type="ECO:0000313" key="3">
    <source>
        <dbReference type="Proteomes" id="UP001188597"/>
    </source>
</evidence>
<accession>A0AA88VBZ1</accession>
<dbReference type="AlphaFoldDB" id="A0AA88VBZ1"/>
<evidence type="ECO:0000313" key="2">
    <source>
        <dbReference type="EMBL" id="KAK3005725.1"/>
    </source>
</evidence>
<dbReference type="PANTHER" id="PTHR38390">
    <property type="entry name" value="OS01G0103900 PROTEIN"/>
    <property type="match status" value="1"/>
</dbReference>
<gene>
    <name evidence="2" type="ORF">RJ639_016710</name>
</gene>
<sequence>MVMLCFVLDLRSLSSPLLRDLQQSLLQLANFYAISSPSGGSGRAGSKPLLDRIGVYYVVTGRISRSSELKVAYSPRGNFSLRDFHHAVNNIPTDAFSPEFSSCGAMCCDDAKLSSVLSNQFLYSWGGHEKDIARKVIVVGSCPVENLDTVMKKTLMDAADKCVSVEFLLLEQRSSYVGDLPENINSFVKDICELENCSFRTYLPDAQVFNSLVKRWLQDLKDDMEEQLQARFMFKNNLVGTLSHISCNLCTSFNQIIDGFIPCQTCRCHGMPLEEHRYKKMPSACPVTGDSVGDFDLIENSVKVGEQTILFMPSFHCCEELHQVSSPIDFDVIKRTNLMSLSEGAILGTSCIVTPSTWHESDEVDKSELNTQVFQGLCSELHSLDQGLVCSSTSNIETLGQTSFHCYYILLPSDTGLMLLRRLAGSEEALPLPDVSQLFDSIVPKDIENSVRASLKKMEVSDYNPLLHERGLHQKLNLLVKESLQFGSLPPKMKDVTSELNSTQQEFPEDSVPAVEATQVVVIKEEIPQMDLKVGEHKSTECITEEWEQLIVNEVPNRYSPTCISKPNLDQLVLSLPENNRQLDEKTSRILERLEAPRKLKTKVASPSVADVCVSTKKPLIPFGPIHAADRATTSSQPIKPNFQRSKRKQR</sequence>
<feature type="region of interest" description="Disordered" evidence="1">
    <location>
        <begin position="627"/>
        <end position="651"/>
    </location>
</feature>
<comment type="caution">
    <text evidence="2">The sequence shown here is derived from an EMBL/GenBank/DDBJ whole genome shotgun (WGS) entry which is preliminary data.</text>
</comment>
<protein>
    <submittedName>
        <fullName evidence="2">Uncharacterized protein</fullName>
    </submittedName>
</protein>